<proteinExistence type="predicted"/>
<evidence type="ECO:0000313" key="6">
    <source>
        <dbReference type="Proteomes" id="UP001596405"/>
    </source>
</evidence>
<organism evidence="5 6">
    <name type="scientific">Rufibacter roseus</name>
    <dbReference type="NCBI Taxonomy" id="1567108"/>
    <lineage>
        <taxon>Bacteria</taxon>
        <taxon>Pseudomonadati</taxon>
        <taxon>Bacteroidota</taxon>
        <taxon>Cytophagia</taxon>
        <taxon>Cytophagales</taxon>
        <taxon>Hymenobacteraceae</taxon>
        <taxon>Rufibacter</taxon>
    </lineage>
</organism>
<gene>
    <name evidence="5" type="ORF">ACFQHR_20015</name>
</gene>
<name>A0ABW2DQ09_9BACT</name>
<keyword evidence="1" id="KW-0813">Transport</keyword>
<reference evidence="6" key="1">
    <citation type="journal article" date="2019" name="Int. J. Syst. Evol. Microbiol.">
        <title>The Global Catalogue of Microorganisms (GCM) 10K type strain sequencing project: providing services to taxonomists for standard genome sequencing and annotation.</title>
        <authorList>
            <consortium name="The Broad Institute Genomics Platform"/>
            <consortium name="The Broad Institute Genome Sequencing Center for Infectious Disease"/>
            <person name="Wu L."/>
            <person name="Ma J."/>
        </authorList>
    </citation>
    <scope>NUCLEOTIDE SEQUENCE [LARGE SCALE GENOMIC DNA]</scope>
    <source>
        <strain evidence="6">CGMCC 4.7393</strain>
    </source>
</reference>
<dbReference type="Gene3D" id="1.10.490.10">
    <property type="entry name" value="Globins"/>
    <property type="match status" value="1"/>
</dbReference>
<comment type="caution">
    <text evidence="5">The sequence shown here is derived from an EMBL/GenBank/DDBJ whole genome shotgun (WGS) entry which is preliminary data.</text>
</comment>
<evidence type="ECO:0000256" key="1">
    <source>
        <dbReference type="ARBA" id="ARBA00022448"/>
    </source>
</evidence>
<sequence>MENPLPDITSEKDIKHLVDSFYDKVNQDALLSPIFNDLSKVDWEKHLPIMYRFWDSILLGTADYNGRPFPKHAFLPVGKEHFAQWLYLFHATVTENFQGPVAEEAKLRAANIARIFLGKIQQIQGKTDGIPILGKD</sequence>
<dbReference type="Pfam" id="PF01152">
    <property type="entry name" value="Bac_globin"/>
    <property type="match status" value="1"/>
</dbReference>
<dbReference type="SUPFAM" id="SSF46458">
    <property type="entry name" value="Globin-like"/>
    <property type="match status" value="1"/>
</dbReference>
<dbReference type="InterPro" id="IPR012292">
    <property type="entry name" value="Globin/Proto"/>
</dbReference>
<evidence type="ECO:0000256" key="4">
    <source>
        <dbReference type="ARBA" id="ARBA00023004"/>
    </source>
</evidence>
<evidence type="ECO:0000256" key="2">
    <source>
        <dbReference type="ARBA" id="ARBA00022617"/>
    </source>
</evidence>
<dbReference type="InterPro" id="IPR009050">
    <property type="entry name" value="Globin-like_sf"/>
</dbReference>
<protein>
    <submittedName>
        <fullName evidence="5">Group III truncated hemoglobin</fullName>
    </submittedName>
</protein>
<keyword evidence="2" id="KW-0349">Heme</keyword>
<keyword evidence="3" id="KW-0479">Metal-binding</keyword>
<evidence type="ECO:0000313" key="5">
    <source>
        <dbReference type="EMBL" id="MFC6999932.1"/>
    </source>
</evidence>
<dbReference type="CDD" id="cd08916">
    <property type="entry name" value="TrHb3_P"/>
    <property type="match status" value="1"/>
</dbReference>
<dbReference type="InterPro" id="IPR001486">
    <property type="entry name" value="Hemoglobin_trunc"/>
</dbReference>
<dbReference type="EMBL" id="JBHSYQ010000016">
    <property type="protein sequence ID" value="MFC6999932.1"/>
    <property type="molecule type" value="Genomic_DNA"/>
</dbReference>
<accession>A0ABW2DQ09</accession>
<keyword evidence="6" id="KW-1185">Reference proteome</keyword>
<dbReference type="RefSeq" id="WP_066622077.1">
    <property type="nucleotide sequence ID" value="NZ_JBHSYQ010000016.1"/>
</dbReference>
<dbReference type="Proteomes" id="UP001596405">
    <property type="component" value="Unassembled WGS sequence"/>
</dbReference>
<evidence type="ECO:0000256" key="3">
    <source>
        <dbReference type="ARBA" id="ARBA00022723"/>
    </source>
</evidence>
<keyword evidence="4" id="KW-0408">Iron</keyword>